<feature type="compositionally biased region" description="Polar residues" evidence="4">
    <location>
        <begin position="713"/>
        <end position="722"/>
    </location>
</feature>
<feature type="compositionally biased region" description="Low complexity" evidence="4">
    <location>
        <begin position="551"/>
        <end position="571"/>
    </location>
</feature>
<dbReference type="InterPro" id="IPR000219">
    <property type="entry name" value="DH_dom"/>
</dbReference>
<dbReference type="PANTHER" id="PTHR46006">
    <property type="entry name" value="RHO GUANINE NUCLEOTIDE EXCHANGE FACTOR AT 64C, ISOFORM A"/>
    <property type="match status" value="1"/>
</dbReference>
<accession>A0A087T437</accession>
<feature type="compositionally biased region" description="Pro residues" evidence="4">
    <location>
        <begin position="754"/>
        <end position="765"/>
    </location>
</feature>
<dbReference type="GO" id="GO:0005085">
    <property type="term" value="F:guanyl-nucleotide exchange factor activity"/>
    <property type="evidence" value="ECO:0007669"/>
    <property type="project" value="InterPro"/>
</dbReference>
<dbReference type="GO" id="GO:0031097">
    <property type="term" value="C:medial cortex"/>
    <property type="evidence" value="ECO:0007669"/>
    <property type="project" value="UniProtKB-ARBA"/>
</dbReference>
<feature type="compositionally biased region" description="Basic residues" evidence="4">
    <location>
        <begin position="793"/>
        <end position="802"/>
    </location>
</feature>
<dbReference type="CDD" id="cd00160">
    <property type="entry name" value="RhoGEF"/>
    <property type="match status" value="1"/>
</dbReference>
<dbReference type="Proteomes" id="UP000054359">
    <property type="component" value="Unassembled WGS sequence"/>
</dbReference>
<feature type="region of interest" description="Disordered" evidence="4">
    <location>
        <begin position="544"/>
        <end position="571"/>
    </location>
</feature>
<evidence type="ECO:0000259" key="5">
    <source>
        <dbReference type="PROSITE" id="PS50003"/>
    </source>
</evidence>
<keyword evidence="3" id="KW-0175">Coiled coil</keyword>
<dbReference type="PANTHER" id="PTHR46006:SF5">
    <property type="entry name" value="DH DOMAIN-CONTAINING PROTEIN"/>
    <property type="match status" value="1"/>
</dbReference>
<feature type="compositionally biased region" description="Basic and acidic residues" evidence="4">
    <location>
        <begin position="896"/>
        <end position="907"/>
    </location>
</feature>
<dbReference type="OrthoDB" id="2015333at2759"/>
<evidence type="ECO:0000256" key="2">
    <source>
        <dbReference type="ARBA" id="ARBA00022490"/>
    </source>
</evidence>
<proteinExistence type="predicted"/>
<feature type="region of interest" description="Disordered" evidence="4">
    <location>
        <begin position="637"/>
        <end position="657"/>
    </location>
</feature>
<evidence type="ECO:0000256" key="3">
    <source>
        <dbReference type="SAM" id="Coils"/>
    </source>
</evidence>
<dbReference type="Pfam" id="PF00621">
    <property type="entry name" value="RhoGEF"/>
    <property type="match status" value="1"/>
</dbReference>
<feature type="compositionally biased region" description="Basic and acidic residues" evidence="4">
    <location>
        <begin position="771"/>
        <end position="792"/>
    </location>
</feature>
<reference evidence="7 8" key="1">
    <citation type="submission" date="2013-11" db="EMBL/GenBank/DDBJ databases">
        <title>Genome sequencing of Stegodyphus mimosarum.</title>
        <authorList>
            <person name="Bechsgaard J."/>
        </authorList>
    </citation>
    <scope>NUCLEOTIDE SEQUENCE [LARGE SCALE GENOMIC DNA]</scope>
</reference>
<evidence type="ECO:0000313" key="7">
    <source>
        <dbReference type="EMBL" id="KFM59876.1"/>
    </source>
</evidence>
<dbReference type="PROSITE" id="PS50010">
    <property type="entry name" value="DH_2"/>
    <property type="match status" value="1"/>
</dbReference>
<evidence type="ECO:0000259" key="6">
    <source>
        <dbReference type="PROSITE" id="PS50010"/>
    </source>
</evidence>
<dbReference type="InterPro" id="IPR001849">
    <property type="entry name" value="PH_domain"/>
</dbReference>
<feature type="compositionally biased region" description="Low complexity" evidence="4">
    <location>
        <begin position="324"/>
        <end position="334"/>
    </location>
</feature>
<feature type="compositionally biased region" description="Basic and acidic residues" evidence="4">
    <location>
        <begin position="701"/>
        <end position="712"/>
    </location>
</feature>
<feature type="compositionally biased region" description="Basic and acidic residues" evidence="4">
    <location>
        <begin position="637"/>
        <end position="650"/>
    </location>
</feature>
<dbReference type="GO" id="GO:0035025">
    <property type="term" value="P:positive regulation of Rho protein signal transduction"/>
    <property type="evidence" value="ECO:0007669"/>
    <property type="project" value="TreeGrafter"/>
</dbReference>
<evidence type="ECO:0000313" key="8">
    <source>
        <dbReference type="Proteomes" id="UP000054359"/>
    </source>
</evidence>
<dbReference type="PROSITE" id="PS50003">
    <property type="entry name" value="PH_DOMAIN"/>
    <property type="match status" value="1"/>
</dbReference>
<keyword evidence="8" id="KW-1185">Reference proteome</keyword>
<protein>
    <submittedName>
        <fullName evidence="7">Myosin-M heavy chain</fullName>
    </submittedName>
</protein>
<feature type="domain" description="DH" evidence="6">
    <location>
        <begin position="1152"/>
        <end position="1343"/>
    </location>
</feature>
<feature type="coiled-coil region" evidence="3">
    <location>
        <begin position="576"/>
        <end position="606"/>
    </location>
</feature>
<dbReference type="InterPro" id="IPR051480">
    <property type="entry name" value="Endocytic_GEF_Adapter"/>
</dbReference>
<dbReference type="InterPro" id="IPR035899">
    <property type="entry name" value="DBL_dom_sf"/>
</dbReference>
<feature type="domain" description="PH" evidence="5">
    <location>
        <begin position="1492"/>
        <end position="1525"/>
    </location>
</feature>
<dbReference type="STRING" id="407821.A0A087T437"/>
<dbReference type="EMBL" id="KK113317">
    <property type="protein sequence ID" value="KFM59876.1"/>
    <property type="molecule type" value="Genomic_DNA"/>
</dbReference>
<dbReference type="FunFam" id="1.20.900.10:FF:000038">
    <property type="entry name" value="Myosin-M heavy chain"/>
    <property type="match status" value="1"/>
</dbReference>
<gene>
    <name evidence="7" type="ORF">X975_07505</name>
</gene>
<feature type="region of interest" description="Disordered" evidence="4">
    <location>
        <begin position="697"/>
        <end position="802"/>
    </location>
</feature>
<dbReference type="OMA" id="INCDTYE"/>
<dbReference type="SUPFAM" id="SSF48065">
    <property type="entry name" value="DBL homology domain (DH-domain)"/>
    <property type="match status" value="1"/>
</dbReference>
<feature type="region of interest" description="Disordered" evidence="4">
    <location>
        <begin position="890"/>
        <end position="909"/>
    </location>
</feature>
<name>A0A087T437_STEMI</name>
<dbReference type="Gene3D" id="1.20.900.10">
    <property type="entry name" value="Dbl homology (DH) domain"/>
    <property type="match status" value="1"/>
</dbReference>
<feature type="region of interest" description="Disordered" evidence="4">
    <location>
        <begin position="437"/>
        <end position="462"/>
    </location>
</feature>
<comment type="subcellular location">
    <subcellularLocation>
        <location evidence="1">Cytoplasm</location>
    </subcellularLocation>
</comment>
<feature type="region of interest" description="Disordered" evidence="4">
    <location>
        <begin position="1085"/>
        <end position="1106"/>
    </location>
</feature>
<feature type="compositionally biased region" description="Polar residues" evidence="4">
    <location>
        <begin position="730"/>
        <end position="746"/>
    </location>
</feature>
<keyword evidence="2" id="KW-0963">Cytoplasm</keyword>
<evidence type="ECO:0000256" key="1">
    <source>
        <dbReference type="ARBA" id="ARBA00004496"/>
    </source>
</evidence>
<organism evidence="7 8">
    <name type="scientific">Stegodyphus mimosarum</name>
    <name type="common">African social velvet spider</name>
    <dbReference type="NCBI Taxonomy" id="407821"/>
    <lineage>
        <taxon>Eukaryota</taxon>
        <taxon>Metazoa</taxon>
        <taxon>Ecdysozoa</taxon>
        <taxon>Arthropoda</taxon>
        <taxon>Chelicerata</taxon>
        <taxon>Arachnida</taxon>
        <taxon>Araneae</taxon>
        <taxon>Araneomorphae</taxon>
        <taxon>Entelegynae</taxon>
        <taxon>Eresoidea</taxon>
        <taxon>Eresidae</taxon>
        <taxon>Stegodyphus</taxon>
    </lineage>
</organism>
<dbReference type="SMART" id="SM00325">
    <property type="entry name" value="RhoGEF"/>
    <property type="match status" value="1"/>
</dbReference>
<sequence>MDGIRQQVEASLSRTRDIIMEDRYRRLHYETGTPQYWAQTPPKAVALARFKRHLPAIPKKKNKESTKKPDHFDIPVYAKHYKDKYGSVSAHSTSAIYGALRAPHYHAIYGPSDTWYASVRSLNRGCHRDVYPVEAYEWRETLYEDVTKEVFTVPPPVEMLPRPPCVCMVRRRPTHDGSHIKSSKHQPRCKYCTSAFPANGSANGGPLASKRPPISPEKVKATGIPDENIEVKPESTSRMSGYKKSVTGTSKYKNSIFNKNISNSDSSKISRKSILECDVTAYDLIKKVTAIPSVTEIDDSDIDDNLSDNAVAKMNHARWLQKKSNFSSSSSGSSRLIANKKHSSKFKKSQSENCIYSESHSVLVGGQRIFTENNRSKSPDLTITCDSSNDIEDGNVESEGARWRKMSVSDESVCIPDPDYDFSDDSDDATVINHKQRDPRFTYSPPPTRKSSDESYNGLGYNSREISKSMSSLLSDDTYIPSINVNNSNKQSLPPLSISDLIDCDNDRDIMQSLEDIERYNSYKECSPESENDISSNQELTLKQDSKYESSSDCSSSGGTLSSDYPTWTSSSSNELKSILKKKKRRDNAIQELEDATRVFRNATELKEAQRKKQVQFQSGCEETKFGEDISKDDVVHESNSCNEHEKENDVNDQDIENTAVINCDTYETLDDATAEENDSSEDVSRENYLTSYESGAKFVTPDRHSPFDVRQDASSPTCSDSSCKENDYKQSSIKNSVNVNQSSEEAFSRDLRPSPPPSLPPKLPPARSSSLEDVRKRTEKGSVSLMEDKDKGHRRTRRATLPKRRFSDLHLHILLCPTRSSLCGDGSSSDDVPLTASARRAHRSLPESPSELDEVPSFCFDFLEKGSKEKVLSSSRSVFYVPVENSRQTKCSENPVDHSSNKEEVGKSQMTVMTSPVSPSGDDDSNHLAAKFEQVDVCDPEEHLSPEQYDTDEDVLENDYENLDPIYEELSDVSSAAKRLTSLESNQKSFFEGASKIDILSYLEDAKERGISEGLSEDEKVIIEEEEEDEKVLSGEDEDIGEKNRVITNNTLNHKEALIKIEEDVEKEDQVEIENTAADISKSSRISEVERNDSGVGTETSKPPRMKLLPADWEEQLCADCDHQVEPVEDEDSGLLFSPLVCRKCEFRRCERKEIIIEFVDTELKYGRDLRIIKEEFYRPMEIAGLLAKDQLLSIFLNLDELISVNTKFSEKLQDALDIATEHGDEDYTTVNLGKIFLETSSMLHAFETYCVKQASASVLLSSLEKEKELLRIFLRVSQMENTLLRRMNLPAFLMVPVQRVTRYPLLLSRLHKVTPIHHKDRSALKEAQQKVELHLEHINQQTKGVGGTKIWRRISNISASHRRLGKDIGSIKLRKMALEVLNWKQDETRFVMAGKLLFTQITDYPWNKKGKTVKFTPLHALLIALGKPNSNYRPESSSMENAVLFPRNTGIRDASLVLMKEKNGRFIVVREPLYLGNCVISCDSETDDVFEIQEYTTKEAYLLKGETRKETKEWLRQLRYHAKDLGTWRKRRNALANIMINGMIRQ</sequence>
<feature type="region of interest" description="Disordered" evidence="4">
    <location>
        <begin position="323"/>
        <end position="344"/>
    </location>
</feature>
<feature type="non-terminal residue" evidence="7">
    <location>
        <position position="1548"/>
    </location>
</feature>
<evidence type="ECO:0000256" key="4">
    <source>
        <dbReference type="SAM" id="MobiDB-lite"/>
    </source>
</evidence>